<feature type="region of interest" description="Disordered" evidence="1">
    <location>
        <begin position="208"/>
        <end position="239"/>
    </location>
</feature>
<name>A0AA39J6I3_9AGAR</name>
<keyword evidence="3" id="KW-1185">Reference proteome</keyword>
<feature type="compositionally biased region" description="Polar residues" evidence="1">
    <location>
        <begin position="209"/>
        <end position="222"/>
    </location>
</feature>
<protein>
    <submittedName>
        <fullName evidence="2">Uncharacterized protein</fullName>
    </submittedName>
</protein>
<dbReference type="Proteomes" id="UP001175226">
    <property type="component" value="Unassembled WGS sequence"/>
</dbReference>
<proteinExistence type="predicted"/>
<evidence type="ECO:0000256" key="1">
    <source>
        <dbReference type="SAM" id="MobiDB-lite"/>
    </source>
</evidence>
<sequence length="332" mass="37615">MKGTYAGPLYVILAARCFSSSKQNELRPPTNYPVLQKSSIQTEPGIEHLCFSNSGYPVWKFITWPTTVILEFGLALVVRTRGRLLMEVLIEVGLYRGRQHRLAPRRSKGDPTEPSNARGMCASSIDTFVKKETHVYRRKNKSVETGAVDVIGLIRQPGYRPGYQSSHGIVVTILHADPTPWTIQKGTMLQPRRRRPNKDAYILTENKHSPSSVVRTSIDRQTSPPPPKLHWDPEPFQSRASSGTRRVFWLYKNIRLFSSMKNNVTHTSRVEVKVVARRRHSSLSRSSRLAVTCTRGTSEEKERERGEVVVEQEPQLPNIDQAKHATSHAQVS</sequence>
<dbReference type="EMBL" id="JAUEPT010000057">
    <property type="protein sequence ID" value="KAK0436166.1"/>
    <property type="molecule type" value="Genomic_DNA"/>
</dbReference>
<accession>A0AA39J6I3</accession>
<dbReference type="AlphaFoldDB" id="A0AA39J6I3"/>
<feature type="region of interest" description="Disordered" evidence="1">
    <location>
        <begin position="293"/>
        <end position="332"/>
    </location>
</feature>
<comment type="caution">
    <text evidence="2">The sequence shown here is derived from an EMBL/GenBank/DDBJ whole genome shotgun (WGS) entry which is preliminary data.</text>
</comment>
<gene>
    <name evidence="2" type="ORF">EV421DRAFT_1739812</name>
</gene>
<reference evidence="2" key="1">
    <citation type="submission" date="2023-06" db="EMBL/GenBank/DDBJ databases">
        <authorList>
            <consortium name="Lawrence Berkeley National Laboratory"/>
            <person name="Ahrendt S."/>
            <person name="Sahu N."/>
            <person name="Indic B."/>
            <person name="Wong-Bajracharya J."/>
            <person name="Merenyi Z."/>
            <person name="Ke H.-M."/>
            <person name="Monk M."/>
            <person name="Kocsube S."/>
            <person name="Drula E."/>
            <person name="Lipzen A."/>
            <person name="Balint B."/>
            <person name="Henrissat B."/>
            <person name="Andreopoulos B."/>
            <person name="Martin F.M."/>
            <person name="Harder C.B."/>
            <person name="Rigling D."/>
            <person name="Ford K.L."/>
            <person name="Foster G.D."/>
            <person name="Pangilinan J."/>
            <person name="Papanicolaou A."/>
            <person name="Barry K."/>
            <person name="LaButti K."/>
            <person name="Viragh M."/>
            <person name="Koriabine M."/>
            <person name="Yan M."/>
            <person name="Riley R."/>
            <person name="Champramary S."/>
            <person name="Plett K.L."/>
            <person name="Tsai I.J."/>
            <person name="Slot J."/>
            <person name="Sipos G."/>
            <person name="Plett J."/>
            <person name="Nagy L.G."/>
            <person name="Grigoriev I.V."/>
        </authorList>
    </citation>
    <scope>NUCLEOTIDE SEQUENCE</scope>
    <source>
        <strain evidence="2">FPL87.14</strain>
    </source>
</reference>
<feature type="compositionally biased region" description="Basic and acidic residues" evidence="1">
    <location>
        <begin position="297"/>
        <end position="308"/>
    </location>
</feature>
<evidence type="ECO:0000313" key="3">
    <source>
        <dbReference type="Proteomes" id="UP001175226"/>
    </source>
</evidence>
<evidence type="ECO:0000313" key="2">
    <source>
        <dbReference type="EMBL" id="KAK0436166.1"/>
    </source>
</evidence>
<organism evidence="2 3">
    <name type="scientific">Armillaria borealis</name>
    <dbReference type="NCBI Taxonomy" id="47425"/>
    <lineage>
        <taxon>Eukaryota</taxon>
        <taxon>Fungi</taxon>
        <taxon>Dikarya</taxon>
        <taxon>Basidiomycota</taxon>
        <taxon>Agaricomycotina</taxon>
        <taxon>Agaricomycetes</taxon>
        <taxon>Agaricomycetidae</taxon>
        <taxon>Agaricales</taxon>
        <taxon>Marasmiineae</taxon>
        <taxon>Physalacriaceae</taxon>
        <taxon>Armillaria</taxon>
    </lineage>
</organism>